<keyword evidence="2" id="KW-1185">Reference proteome</keyword>
<comment type="caution">
    <text evidence="1">The sequence shown here is derived from an EMBL/GenBank/DDBJ whole genome shotgun (WGS) entry which is preliminary data.</text>
</comment>
<evidence type="ECO:0000313" key="1">
    <source>
        <dbReference type="EMBL" id="GGM20234.1"/>
    </source>
</evidence>
<dbReference type="Proteomes" id="UP000655589">
    <property type="component" value="Unassembled WGS sequence"/>
</dbReference>
<dbReference type="EMBL" id="BMPT01000004">
    <property type="protein sequence ID" value="GGM20234.1"/>
    <property type="molecule type" value="Genomic_DNA"/>
</dbReference>
<organism evidence="1 2">
    <name type="scientific">Promicromonospora citrea</name>
    <dbReference type="NCBI Taxonomy" id="43677"/>
    <lineage>
        <taxon>Bacteria</taxon>
        <taxon>Bacillati</taxon>
        <taxon>Actinomycetota</taxon>
        <taxon>Actinomycetes</taxon>
        <taxon>Micrococcales</taxon>
        <taxon>Promicromonosporaceae</taxon>
        <taxon>Promicromonospora</taxon>
    </lineage>
</organism>
<name>A0A8H9GFY7_9MICO</name>
<proteinExistence type="predicted"/>
<dbReference type="AlphaFoldDB" id="A0A8H9GFY7"/>
<sequence length="84" mass="8748">MTRAESLATAADYLTDAVGGLEGAARVLDRAGVLGAADKAQALCARATDLHAEIRGAARAAHRAERPDVYDEAGRWVGNKKGTK</sequence>
<reference evidence="1" key="2">
    <citation type="submission" date="2020-09" db="EMBL/GenBank/DDBJ databases">
        <authorList>
            <person name="Sun Q."/>
            <person name="Ohkuma M."/>
        </authorList>
    </citation>
    <scope>NUCLEOTIDE SEQUENCE</scope>
    <source>
        <strain evidence="1">JCM 3051</strain>
    </source>
</reference>
<reference evidence="1" key="1">
    <citation type="journal article" date="2014" name="Int. J. Syst. Evol. Microbiol.">
        <title>Complete genome sequence of Corynebacterium casei LMG S-19264T (=DSM 44701T), isolated from a smear-ripened cheese.</title>
        <authorList>
            <consortium name="US DOE Joint Genome Institute (JGI-PGF)"/>
            <person name="Walter F."/>
            <person name="Albersmeier A."/>
            <person name="Kalinowski J."/>
            <person name="Ruckert C."/>
        </authorList>
    </citation>
    <scope>NUCLEOTIDE SEQUENCE</scope>
    <source>
        <strain evidence="1">JCM 3051</strain>
    </source>
</reference>
<protein>
    <submittedName>
        <fullName evidence="1">Uncharacterized protein</fullName>
    </submittedName>
</protein>
<dbReference type="RefSeq" id="WP_171106379.1">
    <property type="nucleotide sequence ID" value="NZ_JABEMG010000069.1"/>
</dbReference>
<evidence type="ECO:0000313" key="2">
    <source>
        <dbReference type="Proteomes" id="UP000655589"/>
    </source>
</evidence>
<gene>
    <name evidence="1" type="ORF">GCM10010102_14910</name>
</gene>
<accession>A0A8H9GFY7</accession>